<feature type="transmembrane region" description="Helical" evidence="8">
    <location>
        <begin position="366"/>
        <end position="391"/>
    </location>
</feature>
<keyword evidence="2" id="KW-0813">Transport</keyword>
<evidence type="ECO:0000256" key="6">
    <source>
        <dbReference type="ARBA" id="ARBA00022989"/>
    </source>
</evidence>
<dbReference type="InterPro" id="IPR005829">
    <property type="entry name" value="Sugar_transporter_CS"/>
</dbReference>
<dbReference type="RefSeq" id="WP_189677530.1">
    <property type="nucleotide sequence ID" value="NZ_BNAQ01000008.1"/>
</dbReference>
<feature type="transmembrane region" description="Helical" evidence="8">
    <location>
        <begin position="92"/>
        <end position="110"/>
    </location>
</feature>
<accession>A0ABQ3LU81</accession>
<feature type="domain" description="Major facilitator superfamily (MFS) profile" evidence="9">
    <location>
        <begin position="20"/>
        <end position="420"/>
    </location>
</feature>
<evidence type="ECO:0000256" key="5">
    <source>
        <dbReference type="ARBA" id="ARBA00022847"/>
    </source>
</evidence>
<dbReference type="InterPro" id="IPR020846">
    <property type="entry name" value="MFS_dom"/>
</dbReference>
<keyword evidence="11" id="KW-1185">Reference proteome</keyword>
<dbReference type="Gene3D" id="1.20.1250.20">
    <property type="entry name" value="MFS general substrate transporter like domains"/>
    <property type="match status" value="2"/>
</dbReference>
<gene>
    <name evidence="10" type="primary">citA</name>
    <name evidence="10" type="ORF">GCM10008023_37360</name>
</gene>
<dbReference type="InterPro" id="IPR051084">
    <property type="entry name" value="H+-coupled_symporters"/>
</dbReference>
<dbReference type="Proteomes" id="UP000652430">
    <property type="component" value="Unassembled WGS sequence"/>
</dbReference>
<keyword evidence="7 8" id="KW-0472">Membrane</keyword>
<dbReference type="InterPro" id="IPR005828">
    <property type="entry name" value="MFS_sugar_transport-like"/>
</dbReference>
<evidence type="ECO:0000256" key="8">
    <source>
        <dbReference type="SAM" id="Phobius"/>
    </source>
</evidence>
<sequence length="422" mass="44287">MTDAGDVNTVTFPKMLSRRQIAAICAGNALEFYDFVVYAIFAVQIGRAFFPSDLPGVSLLASLATFGVGFATRPLGAFIIGRMADRSGRKPAMLVSFSLIGVSVGGLALTPGFAPIGMAAPVLAVLFRLLQGFALGGEVGPSTALLLESAPIQHRGLYVSLQAMSSDGAVMVAGLVGVILSLTLDAAAVDAWGWRLALLMGLVILPFALAARRTLVETLAMEEALPPHVVEAGTWRIVLCGLLMLAAATIANYVLVYLGTWASTTLGIVQRSAFASVMLVGLGGVLCDPLSGWLSDRFGRRPVMIVPAVGLALVVLPAFWWVAHYRSSELLYAVSTVLACLLDLSTGTMLVAVAEALPRARRAGGFALIYAVAISAFGGSTQFAVAGLIRLSGDPLMPAYYMLVALVIGLNAMWHFPETRPA</sequence>
<organism evidence="10 11">
    <name type="scientific">Sphingomonas glacialis</name>
    <dbReference type="NCBI Taxonomy" id="658225"/>
    <lineage>
        <taxon>Bacteria</taxon>
        <taxon>Pseudomonadati</taxon>
        <taxon>Pseudomonadota</taxon>
        <taxon>Alphaproteobacteria</taxon>
        <taxon>Sphingomonadales</taxon>
        <taxon>Sphingomonadaceae</taxon>
        <taxon>Sphingomonas</taxon>
    </lineage>
</organism>
<evidence type="ECO:0000259" key="9">
    <source>
        <dbReference type="PROSITE" id="PS50850"/>
    </source>
</evidence>
<evidence type="ECO:0000256" key="4">
    <source>
        <dbReference type="ARBA" id="ARBA00022692"/>
    </source>
</evidence>
<feature type="transmembrane region" description="Helical" evidence="8">
    <location>
        <begin position="303"/>
        <end position="324"/>
    </location>
</feature>
<reference evidence="11" key="1">
    <citation type="journal article" date="2019" name="Int. J. Syst. Evol. Microbiol.">
        <title>The Global Catalogue of Microorganisms (GCM) 10K type strain sequencing project: providing services to taxonomists for standard genome sequencing and annotation.</title>
        <authorList>
            <consortium name="The Broad Institute Genomics Platform"/>
            <consortium name="The Broad Institute Genome Sequencing Center for Infectious Disease"/>
            <person name="Wu L."/>
            <person name="Ma J."/>
        </authorList>
    </citation>
    <scope>NUCLEOTIDE SEQUENCE [LARGE SCALE GENOMIC DNA]</scope>
    <source>
        <strain evidence="11">CGMCC 1.8957</strain>
    </source>
</reference>
<evidence type="ECO:0000256" key="7">
    <source>
        <dbReference type="ARBA" id="ARBA00023136"/>
    </source>
</evidence>
<proteinExistence type="predicted"/>
<feature type="transmembrane region" description="Helical" evidence="8">
    <location>
        <begin position="330"/>
        <end position="354"/>
    </location>
</feature>
<dbReference type="PROSITE" id="PS00216">
    <property type="entry name" value="SUGAR_TRANSPORT_1"/>
    <property type="match status" value="1"/>
</dbReference>
<dbReference type="EMBL" id="BNAQ01000008">
    <property type="protein sequence ID" value="GHH24878.1"/>
    <property type="molecule type" value="Genomic_DNA"/>
</dbReference>
<keyword evidence="3" id="KW-1003">Cell membrane</keyword>
<feature type="transmembrane region" description="Helical" evidence="8">
    <location>
        <begin position="397"/>
        <end position="416"/>
    </location>
</feature>
<evidence type="ECO:0000313" key="11">
    <source>
        <dbReference type="Proteomes" id="UP000652430"/>
    </source>
</evidence>
<dbReference type="PANTHER" id="PTHR43528">
    <property type="entry name" value="ALPHA-KETOGLUTARATE PERMEASE"/>
    <property type="match status" value="1"/>
</dbReference>
<protein>
    <submittedName>
        <fullName evidence="10">MFS transporter</fullName>
    </submittedName>
</protein>
<comment type="subcellular location">
    <subcellularLocation>
        <location evidence="1">Cell membrane</location>
        <topology evidence="1">Multi-pass membrane protein</topology>
    </subcellularLocation>
</comment>
<comment type="caution">
    <text evidence="10">The sequence shown here is derived from an EMBL/GenBank/DDBJ whole genome shotgun (WGS) entry which is preliminary data.</text>
</comment>
<evidence type="ECO:0000313" key="10">
    <source>
        <dbReference type="EMBL" id="GHH24878.1"/>
    </source>
</evidence>
<dbReference type="PROSITE" id="PS00217">
    <property type="entry name" value="SUGAR_TRANSPORT_2"/>
    <property type="match status" value="1"/>
</dbReference>
<feature type="transmembrane region" description="Helical" evidence="8">
    <location>
        <begin position="21"/>
        <end position="45"/>
    </location>
</feature>
<feature type="transmembrane region" description="Helical" evidence="8">
    <location>
        <begin position="157"/>
        <end position="180"/>
    </location>
</feature>
<name>A0ABQ3LU81_9SPHN</name>
<feature type="transmembrane region" description="Helical" evidence="8">
    <location>
        <begin position="192"/>
        <end position="211"/>
    </location>
</feature>
<keyword evidence="4 8" id="KW-0812">Transmembrane</keyword>
<dbReference type="InterPro" id="IPR036259">
    <property type="entry name" value="MFS_trans_sf"/>
</dbReference>
<dbReference type="SUPFAM" id="SSF103473">
    <property type="entry name" value="MFS general substrate transporter"/>
    <property type="match status" value="1"/>
</dbReference>
<dbReference type="PANTHER" id="PTHR43528:SF3">
    <property type="entry name" value="CITRATE-PROTON SYMPORTER"/>
    <property type="match status" value="1"/>
</dbReference>
<evidence type="ECO:0000256" key="2">
    <source>
        <dbReference type="ARBA" id="ARBA00022448"/>
    </source>
</evidence>
<dbReference type="PROSITE" id="PS50850">
    <property type="entry name" value="MFS"/>
    <property type="match status" value="1"/>
</dbReference>
<feature type="transmembrane region" description="Helical" evidence="8">
    <location>
        <begin position="57"/>
        <end position="80"/>
    </location>
</feature>
<evidence type="ECO:0000256" key="1">
    <source>
        <dbReference type="ARBA" id="ARBA00004651"/>
    </source>
</evidence>
<dbReference type="Pfam" id="PF00083">
    <property type="entry name" value="Sugar_tr"/>
    <property type="match status" value="2"/>
</dbReference>
<feature type="transmembrane region" description="Helical" evidence="8">
    <location>
        <begin position="272"/>
        <end position="291"/>
    </location>
</feature>
<keyword evidence="6 8" id="KW-1133">Transmembrane helix</keyword>
<feature type="transmembrane region" description="Helical" evidence="8">
    <location>
        <begin position="237"/>
        <end position="260"/>
    </location>
</feature>
<keyword evidence="5" id="KW-0769">Symport</keyword>
<evidence type="ECO:0000256" key="3">
    <source>
        <dbReference type="ARBA" id="ARBA00022475"/>
    </source>
</evidence>